<dbReference type="PANTHER" id="PTHR35603">
    <property type="match status" value="1"/>
</dbReference>
<evidence type="ECO:0000256" key="2">
    <source>
        <dbReference type="ARBA" id="ARBA00023136"/>
    </source>
</evidence>
<dbReference type="Proteomes" id="UP001499951">
    <property type="component" value="Unassembled WGS sequence"/>
</dbReference>
<evidence type="ECO:0000256" key="3">
    <source>
        <dbReference type="SAM" id="SignalP"/>
    </source>
</evidence>
<feature type="domain" description="Glycine zipper" evidence="4">
    <location>
        <begin position="33"/>
        <end position="76"/>
    </location>
</feature>
<keyword evidence="6" id="KW-1185">Reference proteome</keyword>
<organism evidence="5 6">
    <name type="scientific">Rhizomicrobium electricum</name>
    <dbReference type="NCBI Taxonomy" id="480070"/>
    <lineage>
        <taxon>Bacteria</taxon>
        <taxon>Pseudomonadati</taxon>
        <taxon>Pseudomonadota</taxon>
        <taxon>Alphaproteobacteria</taxon>
        <taxon>Micropepsales</taxon>
        <taxon>Micropepsaceae</taxon>
        <taxon>Rhizomicrobium</taxon>
    </lineage>
</organism>
<proteinExistence type="predicted"/>
<evidence type="ECO:0000256" key="1">
    <source>
        <dbReference type="ARBA" id="ARBA00004370"/>
    </source>
</evidence>
<gene>
    <name evidence="5" type="ORF">GCM10008942_30110</name>
</gene>
<feature type="signal peptide" evidence="3">
    <location>
        <begin position="1"/>
        <end position="23"/>
    </location>
</feature>
<dbReference type="InterPro" id="IPR051407">
    <property type="entry name" value="Bact_OM_lipoprot/Surf_antigen"/>
</dbReference>
<evidence type="ECO:0000313" key="5">
    <source>
        <dbReference type="EMBL" id="GAA0579195.1"/>
    </source>
</evidence>
<comment type="caution">
    <text evidence="5">The sequence shown here is derived from an EMBL/GenBank/DDBJ whole genome shotgun (WGS) entry which is preliminary data.</text>
</comment>
<dbReference type="InterPro" id="IPR039567">
    <property type="entry name" value="Gly-zipper"/>
</dbReference>
<name>A0ABP3Q2Y5_9PROT</name>
<dbReference type="RefSeq" id="WP_166936879.1">
    <property type="nucleotide sequence ID" value="NZ_BAAADD010000008.1"/>
</dbReference>
<evidence type="ECO:0000313" key="6">
    <source>
        <dbReference type="Proteomes" id="UP001499951"/>
    </source>
</evidence>
<protein>
    <recommendedName>
        <fullName evidence="4">Glycine zipper domain-containing protein</fullName>
    </recommendedName>
</protein>
<sequence>MRKAVLVVSALFAFGVMNSSAWADGCSGRSHAGGSIIGAVGGGLIGNAVSGGSALGTVGGAVAGGFAGNAIARDIDCDRGRHYDRHHHRYYWYNRHGERVYEDRRERRRDYDRRDRDYRD</sequence>
<accession>A0ABP3Q2Y5</accession>
<feature type="chain" id="PRO_5046101421" description="Glycine zipper domain-containing protein" evidence="3">
    <location>
        <begin position="24"/>
        <end position="120"/>
    </location>
</feature>
<dbReference type="Pfam" id="PF13488">
    <property type="entry name" value="Gly-zipper_Omp"/>
    <property type="match status" value="1"/>
</dbReference>
<dbReference type="PANTHER" id="PTHR35603:SF2">
    <property type="entry name" value="OUTER MEMBRANE LIPOPROTEIN"/>
    <property type="match status" value="1"/>
</dbReference>
<keyword evidence="3" id="KW-0732">Signal</keyword>
<reference evidence="6" key="1">
    <citation type="journal article" date="2019" name="Int. J. Syst. Evol. Microbiol.">
        <title>The Global Catalogue of Microorganisms (GCM) 10K type strain sequencing project: providing services to taxonomists for standard genome sequencing and annotation.</title>
        <authorList>
            <consortium name="The Broad Institute Genomics Platform"/>
            <consortium name="The Broad Institute Genome Sequencing Center for Infectious Disease"/>
            <person name="Wu L."/>
            <person name="Ma J."/>
        </authorList>
    </citation>
    <scope>NUCLEOTIDE SEQUENCE [LARGE SCALE GENOMIC DNA]</scope>
    <source>
        <strain evidence="6">JCM 15089</strain>
    </source>
</reference>
<evidence type="ECO:0000259" key="4">
    <source>
        <dbReference type="Pfam" id="PF13488"/>
    </source>
</evidence>
<keyword evidence="2" id="KW-0472">Membrane</keyword>
<comment type="subcellular location">
    <subcellularLocation>
        <location evidence="1">Membrane</location>
    </subcellularLocation>
</comment>
<dbReference type="EMBL" id="BAAADD010000008">
    <property type="protein sequence ID" value="GAA0579195.1"/>
    <property type="molecule type" value="Genomic_DNA"/>
</dbReference>